<evidence type="ECO:0000313" key="2">
    <source>
        <dbReference type="EMBL" id="SDP77115.1"/>
    </source>
</evidence>
<sequence length="425" mass="45959">MRSSSATHNLTAISATNSESAINELNSVDLSILSEASDIINLSPRREDNRDEANGKEEPDEVYDNGYTAEGTLNHTHAQPQHFAYLFGFGLGNVATAAAGAGYEHTITPIARGVDQARDLPSFTLLSKLGDTILKRRLASMFVDQVTATFAADQWVKISGNLKGTGKHTQNVIEEEVDAAGNTTTLTLAANGVEGSTAAERLDSVHRIKVELAAGVWTEVDFTAVSSATPAEITITDPGGDTTVVTYKVLYVPTEAAEFTFPARVKESNLRVAEMSFNFGGTWNGTAFEGGRPMGAELRQITCELSNNSTVSFVPGGGGSYASMHERGGRIQKLKVDRRFRDYIFQQHINANDTFGVYIKCVGEEFDTGHNYQVEIIYPKVGLLTSPISVSDKKLTEAGDFIVMEDATYGSVIVKVKNMWAGYAQ</sequence>
<gene>
    <name evidence="2" type="ORF">SAMN05660330_04036</name>
</gene>
<dbReference type="RefSeq" id="WP_092225921.1">
    <property type="nucleotide sequence ID" value="NZ_FNJI01000048.1"/>
</dbReference>
<feature type="compositionally biased region" description="Basic and acidic residues" evidence="1">
    <location>
        <begin position="44"/>
        <end position="57"/>
    </location>
</feature>
<dbReference type="Proteomes" id="UP000199073">
    <property type="component" value="Unassembled WGS sequence"/>
</dbReference>
<reference evidence="2 3" key="1">
    <citation type="submission" date="2016-10" db="EMBL/GenBank/DDBJ databases">
        <authorList>
            <person name="de Groot N.N."/>
        </authorList>
    </citation>
    <scope>NUCLEOTIDE SEQUENCE [LARGE SCALE GENOMIC DNA]</scope>
    <source>
        <strain evidence="2 3">DSM 12130</strain>
    </source>
</reference>
<dbReference type="OrthoDB" id="5417705at2"/>
<dbReference type="EMBL" id="FNJI01000048">
    <property type="protein sequence ID" value="SDP77115.1"/>
    <property type="molecule type" value="Genomic_DNA"/>
</dbReference>
<dbReference type="AlphaFoldDB" id="A0A1H0VFX9"/>
<evidence type="ECO:0000313" key="3">
    <source>
        <dbReference type="Proteomes" id="UP000199073"/>
    </source>
</evidence>
<evidence type="ECO:0000256" key="1">
    <source>
        <dbReference type="SAM" id="MobiDB-lite"/>
    </source>
</evidence>
<proteinExistence type="predicted"/>
<protein>
    <submittedName>
        <fullName evidence="2">Uncharacterized protein</fullName>
    </submittedName>
</protein>
<dbReference type="STRING" id="91360.SAMN05660330_04036"/>
<accession>A0A1H0VFX9</accession>
<organism evidence="2 3">
    <name type="scientific">Desulforhopalus singaporensis</name>
    <dbReference type="NCBI Taxonomy" id="91360"/>
    <lineage>
        <taxon>Bacteria</taxon>
        <taxon>Pseudomonadati</taxon>
        <taxon>Thermodesulfobacteriota</taxon>
        <taxon>Desulfobulbia</taxon>
        <taxon>Desulfobulbales</taxon>
        <taxon>Desulfocapsaceae</taxon>
        <taxon>Desulforhopalus</taxon>
    </lineage>
</organism>
<keyword evidence="3" id="KW-1185">Reference proteome</keyword>
<name>A0A1H0VFX9_9BACT</name>
<feature type="region of interest" description="Disordered" evidence="1">
    <location>
        <begin position="43"/>
        <end position="66"/>
    </location>
</feature>